<dbReference type="Proteomes" id="UP000664904">
    <property type="component" value="Plasmid unnamed5"/>
</dbReference>
<keyword evidence="1" id="KW-0614">Plasmid</keyword>
<sequence>MQEKTIADTVNLTLDFNDVEEGQFADMMERIRAERRALLRATQEKYAKSRASKGDFRAATAENETPVTMSIWRGSRDYDHAVLGILRLIGFGTSCR</sequence>
<name>A0A975DK33_9GAMM</name>
<evidence type="ECO:0000313" key="2">
    <source>
        <dbReference type="Proteomes" id="UP000664904"/>
    </source>
</evidence>
<accession>A0A975DK33</accession>
<proteinExistence type="predicted"/>
<dbReference type="RefSeq" id="WP_208844892.1">
    <property type="nucleotide sequence ID" value="NZ_CP072135.1"/>
</dbReference>
<dbReference type="AlphaFoldDB" id="A0A975DK33"/>
<organism evidence="1 2">
    <name type="scientific">Pseudoalteromonas xiamenensis</name>
    <dbReference type="NCBI Taxonomy" id="882626"/>
    <lineage>
        <taxon>Bacteria</taxon>
        <taxon>Pseudomonadati</taxon>
        <taxon>Pseudomonadota</taxon>
        <taxon>Gammaproteobacteria</taxon>
        <taxon>Alteromonadales</taxon>
        <taxon>Pseudoalteromonadaceae</taxon>
        <taxon>Pseudoalteromonas</taxon>
    </lineage>
</organism>
<evidence type="ECO:0000313" key="1">
    <source>
        <dbReference type="EMBL" id="QTH73273.1"/>
    </source>
</evidence>
<gene>
    <name evidence="1" type="ORF">J5O05_21095</name>
</gene>
<reference evidence="1" key="1">
    <citation type="submission" date="2021-03" db="EMBL/GenBank/DDBJ databases">
        <title>Complete Genome of Pseudoalteromonas xiamenensis STKMTI.2, a new potential marine bacterium producing anti-Vibrio compounds.</title>
        <authorList>
            <person name="Handayani D.P."/>
            <person name="Isnansetyo A."/>
            <person name="Istiqomah I."/>
            <person name="Jumina J."/>
        </authorList>
    </citation>
    <scope>NUCLEOTIDE SEQUENCE</scope>
    <source>
        <strain evidence="1">STKMTI.2</strain>
        <plasmid evidence="1">unnamed5</plasmid>
    </source>
</reference>
<dbReference type="EMBL" id="CP072135">
    <property type="protein sequence ID" value="QTH73273.1"/>
    <property type="molecule type" value="Genomic_DNA"/>
</dbReference>
<keyword evidence="2" id="KW-1185">Reference proteome</keyword>
<protein>
    <submittedName>
        <fullName evidence="1">Uncharacterized protein</fullName>
    </submittedName>
</protein>
<dbReference type="KEGG" id="pxi:J5O05_21095"/>
<geneLocation type="plasmid" evidence="1 2">
    <name>unnamed5</name>
</geneLocation>